<protein>
    <submittedName>
        <fullName evidence="3">Protein containing Integrase, catalytic core, phage domain protein</fullName>
    </submittedName>
</protein>
<organism evidence="3">
    <name type="scientific">human gut metagenome</name>
    <dbReference type="NCBI Taxonomy" id="408170"/>
    <lineage>
        <taxon>unclassified sequences</taxon>
        <taxon>metagenomes</taxon>
        <taxon>organismal metagenomes</taxon>
    </lineage>
</organism>
<keyword evidence="1" id="KW-0233">DNA recombination</keyword>
<accession>K1TA83</accession>
<proteinExistence type="predicted"/>
<sequence length="125" mass="14274">KGAETEELCRKYTMQENSNVKGRVIKICHEALNWDKSICPSGTWCRHSFATNLHNAGVDMDYISESMGHSTSDHAITQIYIEYYPLDIQMQNNSKLLNLEDSSERDVLLAKLASMSTEELLKLFK</sequence>
<dbReference type="EMBL" id="AJWY01010187">
    <property type="protein sequence ID" value="EKC56231.1"/>
    <property type="molecule type" value="Genomic_DNA"/>
</dbReference>
<evidence type="ECO:0000259" key="2">
    <source>
        <dbReference type="Pfam" id="PF00589"/>
    </source>
</evidence>
<dbReference type="GO" id="GO:0003677">
    <property type="term" value="F:DNA binding"/>
    <property type="evidence" value="ECO:0007669"/>
    <property type="project" value="InterPro"/>
</dbReference>
<dbReference type="InterPro" id="IPR011010">
    <property type="entry name" value="DNA_brk_join_enz"/>
</dbReference>
<comment type="caution">
    <text evidence="3">The sequence shown here is derived from an EMBL/GenBank/DDBJ whole genome shotgun (WGS) entry which is preliminary data.</text>
</comment>
<dbReference type="Gene3D" id="1.10.443.10">
    <property type="entry name" value="Intergrase catalytic core"/>
    <property type="match status" value="1"/>
</dbReference>
<dbReference type="AlphaFoldDB" id="K1TA83"/>
<dbReference type="GO" id="GO:0015074">
    <property type="term" value="P:DNA integration"/>
    <property type="evidence" value="ECO:0007669"/>
    <property type="project" value="InterPro"/>
</dbReference>
<dbReference type="GO" id="GO:0006310">
    <property type="term" value="P:DNA recombination"/>
    <property type="evidence" value="ECO:0007669"/>
    <property type="project" value="UniProtKB-KW"/>
</dbReference>
<evidence type="ECO:0000313" key="3">
    <source>
        <dbReference type="EMBL" id="EKC56231.1"/>
    </source>
</evidence>
<reference evidence="3" key="1">
    <citation type="journal article" date="2013" name="Environ. Microbiol.">
        <title>Microbiota from the distal guts of lean and obese adolescents exhibit partial functional redundancy besides clear differences in community structure.</title>
        <authorList>
            <person name="Ferrer M."/>
            <person name="Ruiz A."/>
            <person name="Lanza F."/>
            <person name="Haange S.B."/>
            <person name="Oberbach A."/>
            <person name="Till H."/>
            <person name="Bargiela R."/>
            <person name="Campoy C."/>
            <person name="Segura M.T."/>
            <person name="Richter M."/>
            <person name="von Bergen M."/>
            <person name="Seifert J."/>
            <person name="Suarez A."/>
        </authorList>
    </citation>
    <scope>NUCLEOTIDE SEQUENCE</scope>
</reference>
<name>K1TA83_9ZZZZ</name>
<dbReference type="SUPFAM" id="SSF56349">
    <property type="entry name" value="DNA breaking-rejoining enzymes"/>
    <property type="match status" value="1"/>
</dbReference>
<dbReference type="InterPro" id="IPR013762">
    <property type="entry name" value="Integrase-like_cat_sf"/>
</dbReference>
<evidence type="ECO:0000256" key="1">
    <source>
        <dbReference type="ARBA" id="ARBA00023172"/>
    </source>
</evidence>
<gene>
    <name evidence="3" type="ORF">LEA_14938</name>
</gene>
<feature type="non-terminal residue" evidence="3">
    <location>
        <position position="1"/>
    </location>
</feature>
<dbReference type="InterPro" id="IPR002104">
    <property type="entry name" value="Integrase_catalytic"/>
</dbReference>
<dbReference type="Pfam" id="PF00589">
    <property type="entry name" value="Phage_integrase"/>
    <property type="match status" value="1"/>
</dbReference>
<feature type="domain" description="Tyr recombinase" evidence="2">
    <location>
        <begin position="45"/>
        <end position="82"/>
    </location>
</feature>